<feature type="chain" id="PRO_5015377488" description="L-arabinose-binding periplasmic protein" evidence="3">
    <location>
        <begin position="27"/>
        <end position="336"/>
    </location>
</feature>
<evidence type="ECO:0000313" key="6">
    <source>
        <dbReference type="EMBL" id="PRC93406.1"/>
    </source>
</evidence>
<organism evidence="6 7">
    <name type="scientific">Solimicrobium silvestre</name>
    <dbReference type="NCBI Taxonomy" id="2099400"/>
    <lineage>
        <taxon>Bacteria</taxon>
        <taxon>Pseudomonadati</taxon>
        <taxon>Pseudomonadota</taxon>
        <taxon>Betaproteobacteria</taxon>
        <taxon>Burkholderiales</taxon>
        <taxon>Oxalobacteraceae</taxon>
        <taxon>Solimicrobium</taxon>
    </lineage>
</organism>
<accession>A0A2S9H0L8</accession>
<name>A0A2S9H0L8_9BURK</name>
<dbReference type="PANTHER" id="PTHR30036:SF6">
    <property type="entry name" value="L-ARABINOSE-BINDING PERIPLASMIC PROTEIN"/>
    <property type="match status" value="1"/>
</dbReference>
<keyword evidence="7" id="KW-1185">Reference proteome</keyword>
<evidence type="ECO:0000256" key="4">
    <source>
        <dbReference type="PIRSR" id="PIRSR002816-1"/>
    </source>
</evidence>
<dbReference type="AlphaFoldDB" id="A0A2S9H0L8"/>
<gene>
    <name evidence="6" type="ORF">S2091_1793</name>
</gene>
<dbReference type="CDD" id="cd01540">
    <property type="entry name" value="PBP1_arabinose_binding"/>
    <property type="match status" value="1"/>
</dbReference>
<keyword evidence="3" id="KW-0574">Periplasm</keyword>
<dbReference type="EMBL" id="PUGF01000007">
    <property type="protein sequence ID" value="PRC93406.1"/>
    <property type="molecule type" value="Genomic_DNA"/>
</dbReference>
<protein>
    <recommendedName>
        <fullName evidence="3">L-arabinose-binding periplasmic protein</fullName>
        <shortName evidence="3">ABP</shortName>
    </recommendedName>
</protein>
<dbReference type="Proteomes" id="UP000237839">
    <property type="component" value="Unassembled WGS sequence"/>
</dbReference>
<keyword evidence="3" id="KW-0732">Signal</keyword>
<evidence type="ECO:0000256" key="2">
    <source>
        <dbReference type="ARBA" id="ARBA00007639"/>
    </source>
</evidence>
<evidence type="ECO:0000259" key="5">
    <source>
        <dbReference type="Pfam" id="PF00532"/>
    </source>
</evidence>
<dbReference type="PANTHER" id="PTHR30036">
    <property type="entry name" value="D-XYLOSE-BINDING PERIPLASMIC PROTEIN"/>
    <property type="match status" value="1"/>
</dbReference>
<keyword evidence="3" id="KW-0813">Transport</keyword>
<feature type="site" description="The binding site for the sugar molecule has not yet been established, but C-87 may be involved" evidence="4">
    <location>
        <position position="97"/>
    </location>
</feature>
<sequence>MNTQLTSLLRSLPLLAAFISSNLVEAAEPQKPGEPIKIGFLVKQAEEPWFQDEWRFAEQAAREKGFTLIKIGTPNGEKMMAAIDNLAAQKAQGFVICAPDVKLGVAIERAAMRNSLKVMAVDDQLIDASGKPVTSIPYMGISGGDIGRQVGQGLISAMKERGWQPSEVGALRMAFDQLPTARERTMGAAEVLKAAGVPSANIIDASQGKSDTESAFNAANIAFTKQAHFKHWLVFGMNDEAVLGAVRAAESHGLKSDSLIGIGIGGSKTAQNEFAKPMITGFYGTVLISPKRHGYETALNMYKWIVDNQQPVAVTLTAGTLMTRVNQAAVRAANGL</sequence>
<dbReference type="PIRSF" id="PIRSF002816">
    <property type="entry name" value="AraF"/>
    <property type="match status" value="1"/>
</dbReference>
<feature type="signal peptide" evidence="3">
    <location>
        <begin position="1"/>
        <end position="26"/>
    </location>
</feature>
<comment type="caution">
    <text evidence="6">The sequence shown here is derived from an EMBL/GenBank/DDBJ whole genome shotgun (WGS) entry which is preliminary data.</text>
</comment>
<dbReference type="Gene3D" id="3.40.50.2300">
    <property type="match status" value="2"/>
</dbReference>
<dbReference type="Pfam" id="PF00532">
    <property type="entry name" value="Peripla_BP_1"/>
    <property type="match status" value="1"/>
</dbReference>
<dbReference type="RefSeq" id="WP_105531457.1">
    <property type="nucleotide sequence ID" value="NZ_PUGF01000007.1"/>
</dbReference>
<evidence type="ECO:0000256" key="1">
    <source>
        <dbReference type="ARBA" id="ARBA00004418"/>
    </source>
</evidence>
<keyword evidence="3" id="KW-0762">Sugar transport</keyword>
<comment type="similarity">
    <text evidence="2 3">Belongs to the bacterial solute-binding protein 2 family.</text>
</comment>
<dbReference type="OrthoDB" id="7833812at2"/>
<dbReference type="InterPro" id="IPR026266">
    <property type="entry name" value="AraF"/>
</dbReference>
<evidence type="ECO:0000313" key="7">
    <source>
        <dbReference type="Proteomes" id="UP000237839"/>
    </source>
</evidence>
<dbReference type="InterPro" id="IPR050555">
    <property type="entry name" value="Bact_Solute-Bind_Prot2"/>
</dbReference>
<evidence type="ECO:0000256" key="3">
    <source>
        <dbReference type="PIRNR" id="PIRNR002816"/>
    </source>
</evidence>
<dbReference type="GO" id="GO:0042882">
    <property type="term" value="P:L-arabinose transmembrane transport"/>
    <property type="evidence" value="ECO:0007669"/>
    <property type="project" value="UniProtKB-UniRule"/>
</dbReference>
<dbReference type="InterPro" id="IPR001761">
    <property type="entry name" value="Peripla_BP/Lac1_sug-bd_dom"/>
</dbReference>
<dbReference type="GO" id="GO:0030246">
    <property type="term" value="F:carbohydrate binding"/>
    <property type="evidence" value="ECO:0007669"/>
    <property type="project" value="TreeGrafter"/>
</dbReference>
<dbReference type="GO" id="GO:0030288">
    <property type="term" value="C:outer membrane-bounded periplasmic space"/>
    <property type="evidence" value="ECO:0007669"/>
    <property type="project" value="TreeGrafter"/>
</dbReference>
<proteinExistence type="inferred from homology"/>
<reference evidence="6 7" key="1">
    <citation type="submission" date="2018-02" db="EMBL/GenBank/DDBJ databases">
        <title>Solimicrobium silvestre gen. nov., sp. nov., isolated from alpine forest soil.</title>
        <authorList>
            <person name="Margesin R."/>
            <person name="Albuquerque L."/>
            <person name="Zhang D.-C."/>
            <person name="Froufe H.J.C."/>
            <person name="Severino R."/>
            <person name="Roxo I."/>
            <person name="Egas C."/>
            <person name="Da Costa M.S."/>
        </authorList>
    </citation>
    <scope>NUCLEOTIDE SEQUENCE [LARGE SCALE GENOMIC DNA]</scope>
    <source>
        <strain evidence="6 7">S20-91</strain>
    </source>
</reference>
<comment type="subcellular location">
    <subcellularLocation>
        <location evidence="1 3">Periplasm</location>
    </subcellularLocation>
</comment>
<feature type="domain" description="Periplasmic binding protein/LacI sugar binding" evidence="5">
    <location>
        <begin position="37"/>
        <end position="313"/>
    </location>
</feature>
<dbReference type="InterPro" id="IPR028082">
    <property type="entry name" value="Peripla_BP_I"/>
</dbReference>
<dbReference type="SUPFAM" id="SSF53822">
    <property type="entry name" value="Periplasmic binding protein-like I"/>
    <property type="match status" value="1"/>
</dbReference>